<dbReference type="Proteomes" id="UP000319557">
    <property type="component" value="Chromosome"/>
</dbReference>
<name>A0A517M7A1_9BACT</name>
<accession>A0A517M7A1</accession>
<reference evidence="2 3" key="1">
    <citation type="submission" date="2019-02" db="EMBL/GenBank/DDBJ databases">
        <title>Deep-cultivation of Planctomycetes and their phenomic and genomic characterization uncovers novel biology.</title>
        <authorList>
            <person name="Wiegand S."/>
            <person name="Jogler M."/>
            <person name="Boedeker C."/>
            <person name="Pinto D."/>
            <person name="Vollmers J."/>
            <person name="Rivas-Marin E."/>
            <person name="Kohn T."/>
            <person name="Peeters S.H."/>
            <person name="Heuer A."/>
            <person name="Rast P."/>
            <person name="Oberbeckmann S."/>
            <person name="Bunk B."/>
            <person name="Jeske O."/>
            <person name="Meyerdierks A."/>
            <person name="Storesund J.E."/>
            <person name="Kallscheuer N."/>
            <person name="Luecker S."/>
            <person name="Lage O.M."/>
            <person name="Pohl T."/>
            <person name="Merkel B.J."/>
            <person name="Hornburger P."/>
            <person name="Mueller R.-W."/>
            <person name="Bruemmer F."/>
            <person name="Labrenz M."/>
            <person name="Spormann A.M."/>
            <person name="Op den Camp H."/>
            <person name="Overmann J."/>
            <person name="Amann R."/>
            <person name="Jetten M.S.M."/>
            <person name="Mascher T."/>
            <person name="Medema M.H."/>
            <person name="Devos D.P."/>
            <person name="Kaster A.-K."/>
            <person name="Ovreas L."/>
            <person name="Rohde M."/>
            <person name="Galperin M.Y."/>
            <person name="Jogler C."/>
        </authorList>
    </citation>
    <scope>NUCLEOTIDE SEQUENCE [LARGE SCALE GENOMIC DNA]</scope>
    <source>
        <strain evidence="2 3">EC9</strain>
    </source>
</reference>
<dbReference type="KEGG" id="ruv:EC9_49590"/>
<sequence length="119" mass="13325">MSNEKNIEVEGQLAELTKLCCDSLEADRESLPERIEPLLKSLLMSGFERQKKQPLGVELEARILDACEGRSTQRGAEIRGVANQVQRKYDYLVRWESSHPKDPQAEPAQPANISSATDS</sequence>
<evidence type="ECO:0000256" key="1">
    <source>
        <dbReference type="SAM" id="MobiDB-lite"/>
    </source>
</evidence>
<organism evidence="2 3">
    <name type="scientific">Rosistilla ulvae</name>
    <dbReference type="NCBI Taxonomy" id="1930277"/>
    <lineage>
        <taxon>Bacteria</taxon>
        <taxon>Pseudomonadati</taxon>
        <taxon>Planctomycetota</taxon>
        <taxon>Planctomycetia</taxon>
        <taxon>Pirellulales</taxon>
        <taxon>Pirellulaceae</taxon>
        <taxon>Rosistilla</taxon>
    </lineage>
</organism>
<keyword evidence="3" id="KW-1185">Reference proteome</keyword>
<dbReference type="OrthoDB" id="274016at2"/>
<dbReference type="AlphaFoldDB" id="A0A517M7A1"/>
<dbReference type="EMBL" id="CP036261">
    <property type="protein sequence ID" value="QDS90743.1"/>
    <property type="molecule type" value="Genomic_DNA"/>
</dbReference>
<protein>
    <submittedName>
        <fullName evidence="2">Uncharacterized protein</fullName>
    </submittedName>
</protein>
<feature type="region of interest" description="Disordered" evidence="1">
    <location>
        <begin position="95"/>
        <end position="119"/>
    </location>
</feature>
<feature type="compositionally biased region" description="Basic and acidic residues" evidence="1">
    <location>
        <begin position="95"/>
        <end position="104"/>
    </location>
</feature>
<gene>
    <name evidence="2" type="ORF">EC9_49590</name>
</gene>
<proteinExistence type="predicted"/>
<dbReference type="RefSeq" id="WP_145123355.1">
    <property type="nucleotide sequence ID" value="NZ_CP036261.1"/>
</dbReference>
<evidence type="ECO:0000313" key="3">
    <source>
        <dbReference type="Proteomes" id="UP000319557"/>
    </source>
</evidence>
<evidence type="ECO:0000313" key="2">
    <source>
        <dbReference type="EMBL" id="QDS90743.1"/>
    </source>
</evidence>